<dbReference type="PROSITE" id="PS51755">
    <property type="entry name" value="OMPR_PHOB"/>
    <property type="match status" value="1"/>
</dbReference>
<dbReference type="Pfam" id="PF13191">
    <property type="entry name" value="AAA_16"/>
    <property type="match status" value="1"/>
</dbReference>
<feature type="domain" description="OmpR/PhoB-type" evidence="3">
    <location>
        <begin position="1"/>
        <end position="48"/>
    </location>
</feature>
<reference evidence="4 5" key="1">
    <citation type="journal article" date="2014" name="Nature">
        <title>An environmental bacterial taxon with a large and distinct metabolic repertoire.</title>
        <authorList>
            <person name="Wilson M.C."/>
            <person name="Mori T."/>
            <person name="Ruckert C."/>
            <person name="Uria A.R."/>
            <person name="Helf M.J."/>
            <person name="Takada K."/>
            <person name="Gernert C."/>
            <person name="Steffens U.A."/>
            <person name="Heycke N."/>
            <person name="Schmitt S."/>
            <person name="Rinke C."/>
            <person name="Helfrich E.J."/>
            <person name="Brachmann A.O."/>
            <person name="Gurgui C."/>
            <person name="Wakimoto T."/>
            <person name="Kracht M."/>
            <person name="Crusemann M."/>
            <person name="Hentschel U."/>
            <person name="Abe I."/>
            <person name="Matsunaga S."/>
            <person name="Kalinowski J."/>
            <person name="Takeyama H."/>
            <person name="Piel J."/>
        </authorList>
    </citation>
    <scope>NUCLEOTIDE SEQUENCE [LARGE SCALE GENOMIC DNA]</scope>
    <source>
        <strain evidence="5">TSY2</strain>
    </source>
</reference>
<dbReference type="HOGENOM" id="CLU_1783334_0_0_7"/>
<dbReference type="AlphaFoldDB" id="W4M1F1"/>
<evidence type="ECO:0000256" key="1">
    <source>
        <dbReference type="ARBA" id="ARBA00023125"/>
    </source>
</evidence>
<evidence type="ECO:0000259" key="3">
    <source>
        <dbReference type="PROSITE" id="PS51755"/>
    </source>
</evidence>
<dbReference type="SUPFAM" id="SSF52540">
    <property type="entry name" value="P-loop containing nucleoside triphosphate hydrolases"/>
    <property type="match status" value="1"/>
</dbReference>
<dbReference type="InterPro" id="IPR027417">
    <property type="entry name" value="P-loop_NTPase"/>
</dbReference>
<evidence type="ECO:0000313" key="4">
    <source>
        <dbReference type="EMBL" id="ETX04020.1"/>
    </source>
</evidence>
<sequence>MSAIWGAIYVSKAVLKVAIRAIREALGERANAPQYIETVGHTGYRYIGEGEPDHSVQPAPESQTAKSAWIVEREPELAQLRDYLGQALQGERQLVFVTGEPGVGKSTLVDFFRHHLQSLQQTTTGYGQCVEQYGEVNLIYPFLKL</sequence>
<dbReference type="InterPro" id="IPR036388">
    <property type="entry name" value="WH-like_DNA-bd_sf"/>
</dbReference>
<name>W4M1F1_9BACT</name>
<evidence type="ECO:0000313" key="5">
    <source>
        <dbReference type="Proteomes" id="UP000019140"/>
    </source>
</evidence>
<dbReference type="Proteomes" id="UP000019140">
    <property type="component" value="Unassembled WGS sequence"/>
</dbReference>
<dbReference type="Gene3D" id="1.10.10.10">
    <property type="entry name" value="Winged helix-like DNA-binding domain superfamily/Winged helix DNA-binding domain"/>
    <property type="match status" value="1"/>
</dbReference>
<organism evidence="4 5">
    <name type="scientific">Candidatus Entotheonella gemina</name>
    <dbReference type="NCBI Taxonomy" id="1429439"/>
    <lineage>
        <taxon>Bacteria</taxon>
        <taxon>Pseudomonadati</taxon>
        <taxon>Nitrospinota/Tectimicrobiota group</taxon>
        <taxon>Candidatus Tectimicrobiota</taxon>
        <taxon>Candidatus Entotheonellia</taxon>
        <taxon>Candidatus Entotheonellales</taxon>
        <taxon>Candidatus Entotheonellaceae</taxon>
        <taxon>Candidatus Entotheonella</taxon>
    </lineage>
</organism>
<dbReference type="Pfam" id="PF00486">
    <property type="entry name" value="Trans_reg_C"/>
    <property type="match status" value="1"/>
</dbReference>
<keyword evidence="1 2" id="KW-0238">DNA-binding</keyword>
<accession>W4M1F1</accession>
<dbReference type="GO" id="GO:0006355">
    <property type="term" value="P:regulation of DNA-templated transcription"/>
    <property type="evidence" value="ECO:0007669"/>
    <property type="project" value="InterPro"/>
</dbReference>
<dbReference type="GO" id="GO:0000160">
    <property type="term" value="P:phosphorelay signal transduction system"/>
    <property type="evidence" value="ECO:0007669"/>
    <property type="project" value="InterPro"/>
</dbReference>
<dbReference type="InterPro" id="IPR041664">
    <property type="entry name" value="AAA_16"/>
</dbReference>
<protein>
    <recommendedName>
        <fullName evidence="3">OmpR/PhoB-type domain-containing protein</fullName>
    </recommendedName>
</protein>
<dbReference type="SUPFAM" id="SSF46894">
    <property type="entry name" value="C-terminal effector domain of the bipartite response regulators"/>
    <property type="match status" value="1"/>
</dbReference>
<comment type="caution">
    <text evidence="4">The sequence shown here is derived from an EMBL/GenBank/DDBJ whole genome shotgun (WGS) entry which is preliminary data.</text>
</comment>
<dbReference type="InterPro" id="IPR001867">
    <property type="entry name" value="OmpR/PhoB-type_DNA-bd"/>
</dbReference>
<feature type="DNA-binding region" description="OmpR/PhoB-type" evidence="2">
    <location>
        <begin position="1"/>
        <end position="48"/>
    </location>
</feature>
<dbReference type="EMBL" id="AZHX01001325">
    <property type="protein sequence ID" value="ETX04020.1"/>
    <property type="molecule type" value="Genomic_DNA"/>
</dbReference>
<dbReference type="InterPro" id="IPR016032">
    <property type="entry name" value="Sig_transdc_resp-reg_C-effctor"/>
</dbReference>
<dbReference type="GO" id="GO:0003677">
    <property type="term" value="F:DNA binding"/>
    <property type="evidence" value="ECO:0007669"/>
    <property type="project" value="UniProtKB-UniRule"/>
</dbReference>
<evidence type="ECO:0000256" key="2">
    <source>
        <dbReference type="PROSITE-ProRule" id="PRU01091"/>
    </source>
</evidence>
<proteinExistence type="predicted"/>
<gene>
    <name evidence="4" type="ORF">ETSY2_31210</name>
</gene>
<keyword evidence="5" id="KW-1185">Reference proteome</keyword>
<dbReference type="Gene3D" id="3.40.50.300">
    <property type="entry name" value="P-loop containing nucleotide triphosphate hydrolases"/>
    <property type="match status" value="1"/>
</dbReference>